<organism evidence="1 2">
    <name type="scientific">Anaeromyxobacter dehalogenans (strain ATCC BAA-258 / DSM 21875 / 2CP-1)</name>
    <dbReference type="NCBI Taxonomy" id="455488"/>
    <lineage>
        <taxon>Bacteria</taxon>
        <taxon>Pseudomonadati</taxon>
        <taxon>Myxococcota</taxon>
        <taxon>Myxococcia</taxon>
        <taxon>Myxococcales</taxon>
        <taxon>Cystobacterineae</taxon>
        <taxon>Anaeromyxobacteraceae</taxon>
        <taxon>Anaeromyxobacter</taxon>
    </lineage>
</organism>
<dbReference type="RefSeq" id="WP_012631485.1">
    <property type="nucleotide sequence ID" value="NC_011891.1"/>
</dbReference>
<accession>B8J7P9</accession>
<reference evidence="1" key="1">
    <citation type="submission" date="2009-01" db="EMBL/GenBank/DDBJ databases">
        <title>Complete sequence of Anaeromyxobacter dehalogenans 2CP-1.</title>
        <authorList>
            <consortium name="US DOE Joint Genome Institute"/>
            <person name="Lucas S."/>
            <person name="Copeland A."/>
            <person name="Lapidus A."/>
            <person name="Glavina del Rio T."/>
            <person name="Dalin E."/>
            <person name="Tice H."/>
            <person name="Bruce D."/>
            <person name="Goodwin L."/>
            <person name="Pitluck S."/>
            <person name="Saunders E."/>
            <person name="Brettin T."/>
            <person name="Detter J.C."/>
            <person name="Han C."/>
            <person name="Larimer F."/>
            <person name="Land M."/>
            <person name="Hauser L."/>
            <person name="Kyrpides N."/>
            <person name="Ovchinnikova G."/>
            <person name="Beliaev A.S."/>
            <person name="Richardson P."/>
        </authorList>
    </citation>
    <scope>NUCLEOTIDE SEQUENCE</scope>
    <source>
        <strain evidence="1">2CP-1</strain>
    </source>
</reference>
<keyword evidence="2" id="KW-1185">Reference proteome</keyword>
<protein>
    <recommendedName>
        <fullName evidence="3">TIGR04255 family protein</fullName>
    </recommendedName>
</protein>
<dbReference type="InterPro" id="IPR026349">
    <property type="entry name" value="CHP04255"/>
</dbReference>
<evidence type="ECO:0000313" key="2">
    <source>
        <dbReference type="Proteomes" id="UP000007089"/>
    </source>
</evidence>
<name>B8J7P9_ANAD2</name>
<proteinExistence type="predicted"/>
<dbReference type="EMBL" id="CP001359">
    <property type="protein sequence ID" value="ACL63391.1"/>
    <property type="molecule type" value="Genomic_DNA"/>
</dbReference>
<dbReference type="Proteomes" id="UP000007089">
    <property type="component" value="Chromosome"/>
</dbReference>
<dbReference type="HOGENOM" id="CLU_1056200_0_0_7"/>
<evidence type="ECO:0000313" key="1">
    <source>
        <dbReference type="EMBL" id="ACL63391.1"/>
    </source>
</evidence>
<dbReference type="NCBIfam" id="TIGR04255">
    <property type="entry name" value="sporadTIGR04255"/>
    <property type="match status" value="1"/>
</dbReference>
<sequence>MPPLPEYPRVLFKKSPLRLVVGQIRFPLQLRLADTAFTAPFQDALADDYPVAAREQQVAFQVTPKGGLQAAPSETLLRFASRNGDWAVVLGESALTLEVRGYSAVEEFSSRFEKVLGAAKERLRLRERSRLGLRYINEFRHDAGRSLADWAKLMNPELLGFAGNNLLGGTVEHMAHEVRVRRDDGVLAIRHGLLVGGVVEPIPTAPVAEGRFYLLDMDYYDERPSPLDIAATSRALTAYNDVMYRFFRWSLGESMYKHLEPNE</sequence>
<dbReference type="AlphaFoldDB" id="B8J7P9"/>
<dbReference type="KEGG" id="acp:A2cp1_0030"/>
<evidence type="ECO:0008006" key="3">
    <source>
        <dbReference type="Google" id="ProtNLM"/>
    </source>
</evidence>
<gene>
    <name evidence="1" type="ordered locus">A2cp1_0030</name>
</gene>